<keyword evidence="2" id="KW-1003">Cell membrane</keyword>
<feature type="domain" description="ComEC/Rec2-related protein" evidence="7">
    <location>
        <begin position="53"/>
        <end position="194"/>
    </location>
</feature>
<gene>
    <name evidence="8" type="ORF">JP75_25630</name>
</gene>
<dbReference type="EMBL" id="JQGC01000092">
    <property type="protein sequence ID" value="KFL25884.1"/>
    <property type="molecule type" value="Genomic_DNA"/>
</dbReference>
<sequence length="226" mass="23302">GAYGTTNASPVIVNQGSDALPERIIENVRRGIAARIDGVLAEPAAGIARAVINGDQSAVTDEAREVMSTAGLAHVLSISGLHLTLVAGGVYFVLRLLFAAVGWMRSVKAIAAIGGMTSAVLYYSISGGNVAALRSTIMILLVFGAIVAGRRALTMRNVAIAGLIVILSDPASVFRPSFQLSFSAVIALVGAYEVHIGGGRHNQGRGRRLLNYFLGIAATSFVAGAA</sequence>
<keyword evidence="4 6" id="KW-1133">Transmembrane helix</keyword>
<feature type="transmembrane region" description="Helical" evidence="6">
    <location>
        <begin position="209"/>
        <end position="225"/>
    </location>
</feature>
<accession>A0A087LMN1</accession>
<protein>
    <recommendedName>
        <fullName evidence="7">ComEC/Rec2-related protein domain-containing protein</fullName>
    </recommendedName>
</protein>
<comment type="subcellular location">
    <subcellularLocation>
        <location evidence="1">Cell membrane</location>
        <topology evidence="1">Multi-pass membrane protein</topology>
    </subcellularLocation>
</comment>
<evidence type="ECO:0000256" key="3">
    <source>
        <dbReference type="ARBA" id="ARBA00022692"/>
    </source>
</evidence>
<dbReference type="STRING" id="46914.JP75_25630"/>
<keyword evidence="3 6" id="KW-0812">Transmembrane</keyword>
<evidence type="ECO:0000256" key="2">
    <source>
        <dbReference type="ARBA" id="ARBA00022475"/>
    </source>
</evidence>
<dbReference type="Proteomes" id="UP000028981">
    <property type="component" value="Unassembled WGS sequence"/>
</dbReference>
<feature type="transmembrane region" description="Helical" evidence="6">
    <location>
        <begin position="72"/>
        <end position="94"/>
    </location>
</feature>
<dbReference type="InterPro" id="IPR052159">
    <property type="entry name" value="Competence_DNA_uptake"/>
</dbReference>
<dbReference type="GO" id="GO:0005886">
    <property type="term" value="C:plasma membrane"/>
    <property type="evidence" value="ECO:0007669"/>
    <property type="project" value="UniProtKB-SubCell"/>
</dbReference>
<comment type="caution">
    <text evidence="8">The sequence shown here is derived from an EMBL/GenBank/DDBJ whole genome shotgun (WGS) entry which is preliminary data.</text>
</comment>
<evidence type="ECO:0000313" key="8">
    <source>
        <dbReference type="EMBL" id="KFL25884.1"/>
    </source>
</evidence>
<keyword evidence="5 6" id="KW-0472">Membrane</keyword>
<keyword evidence="9" id="KW-1185">Reference proteome</keyword>
<dbReference type="AlphaFoldDB" id="A0A087LMN1"/>
<dbReference type="RefSeq" id="WP_035088010.1">
    <property type="nucleotide sequence ID" value="NZ_JQGC01000092.1"/>
</dbReference>
<feature type="transmembrane region" description="Helical" evidence="6">
    <location>
        <begin position="106"/>
        <end position="125"/>
    </location>
</feature>
<evidence type="ECO:0000256" key="5">
    <source>
        <dbReference type="ARBA" id="ARBA00023136"/>
    </source>
</evidence>
<evidence type="ECO:0000313" key="9">
    <source>
        <dbReference type="Proteomes" id="UP000028981"/>
    </source>
</evidence>
<feature type="transmembrane region" description="Helical" evidence="6">
    <location>
        <begin position="131"/>
        <end position="148"/>
    </location>
</feature>
<evidence type="ECO:0000256" key="6">
    <source>
        <dbReference type="SAM" id="Phobius"/>
    </source>
</evidence>
<evidence type="ECO:0000256" key="4">
    <source>
        <dbReference type="ARBA" id="ARBA00022989"/>
    </source>
</evidence>
<dbReference type="OrthoDB" id="9790149at2"/>
<proteinExistence type="predicted"/>
<feature type="non-terminal residue" evidence="8">
    <location>
        <position position="226"/>
    </location>
</feature>
<dbReference type="PANTHER" id="PTHR30619:SF1">
    <property type="entry name" value="RECOMBINATION PROTEIN 2"/>
    <property type="match status" value="1"/>
</dbReference>
<feature type="non-terminal residue" evidence="8">
    <location>
        <position position="1"/>
    </location>
</feature>
<dbReference type="NCBIfam" id="TIGR00360">
    <property type="entry name" value="ComEC_N-term"/>
    <property type="match status" value="1"/>
</dbReference>
<reference evidence="8 9" key="1">
    <citation type="submission" date="2014-08" db="EMBL/GenBank/DDBJ databases">
        <authorList>
            <person name="Hassan Y.I."/>
            <person name="Lepp D."/>
            <person name="Zhou T."/>
        </authorList>
    </citation>
    <scope>NUCLEOTIDE SEQUENCE [LARGE SCALE GENOMIC DNA]</scope>
    <source>
        <strain evidence="8 9">IFO13584</strain>
    </source>
</reference>
<name>A0A087LMN1_9HYPH</name>
<dbReference type="PANTHER" id="PTHR30619">
    <property type="entry name" value="DNA INTERNALIZATION/COMPETENCE PROTEIN COMEC/REC2"/>
    <property type="match status" value="1"/>
</dbReference>
<evidence type="ECO:0000256" key="1">
    <source>
        <dbReference type="ARBA" id="ARBA00004651"/>
    </source>
</evidence>
<dbReference type="Pfam" id="PF03772">
    <property type="entry name" value="Competence"/>
    <property type="match status" value="1"/>
</dbReference>
<evidence type="ECO:0000259" key="7">
    <source>
        <dbReference type="Pfam" id="PF03772"/>
    </source>
</evidence>
<organism evidence="8 9">
    <name type="scientific">Devosia riboflavina</name>
    <dbReference type="NCBI Taxonomy" id="46914"/>
    <lineage>
        <taxon>Bacteria</taxon>
        <taxon>Pseudomonadati</taxon>
        <taxon>Pseudomonadota</taxon>
        <taxon>Alphaproteobacteria</taxon>
        <taxon>Hyphomicrobiales</taxon>
        <taxon>Devosiaceae</taxon>
        <taxon>Devosia</taxon>
    </lineage>
</organism>
<dbReference type="InterPro" id="IPR004477">
    <property type="entry name" value="ComEC_N"/>
</dbReference>